<gene>
    <name evidence="3" type="ORF">ACFQGU_00690</name>
</gene>
<accession>A0ABW1SWX3</accession>
<sequence>MTTSMRLTDGATPSVAAPAPASAPPEVPWVRPDRILDAVSDALLAVDATLCVRWANPAAAALLGAPEPVGRSIADLVADDTDAAERLRTACLHVLMTSDSVSLGVSEQAVGHTVTGEELECRLSPVTAGPPDQDGHVNGVLVALRDGDAAGRTLRAALHLAEHDALTGLHNRHYLARIGGRRTGDGRAVLFLDADGFKAINDGHGHAVGDAVIQEIGEVLRGAIRRDDHLVRIGGDEFVVILDSCGLDRAVVVAGELVAAVAGHEFSCDGTVVRLGLSAGVAAQTVVGSEGLDDAIRRADLACYAAKTLCRTHVAVDDPDAPTTRTGSPRGDGSRGATGGGPSRTADQGGRP</sequence>
<dbReference type="InterPro" id="IPR000160">
    <property type="entry name" value="GGDEF_dom"/>
</dbReference>
<dbReference type="SMART" id="SM00267">
    <property type="entry name" value="GGDEF"/>
    <property type="match status" value="1"/>
</dbReference>
<dbReference type="InterPro" id="IPR043128">
    <property type="entry name" value="Rev_trsase/Diguanyl_cyclase"/>
</dbReference>
<organism evidence="3 4">
    <name type="scientific">Longivirga aurantiaca</name>
    <dbReference type="NCBI Taxonomy" id="1837743"/>
    <lineage>
        <taxon>Bacteria</taxon>
        <taxon>Bacillati</taxon>
        <taxon>Actinomycetota</taxon>
        <taxon>Actinomycetes</taxon>
        <taxon>Sporichthyales</taxon>
        <taxon>Sporichthyaceae</taxon>
        <taxon>Longivirga</taxon>
    </lineage>
</organism>
<dbReference type="Pfam" id="PF00990">
    <property type="entry name" value="GGDEF"/>
    <property type="match status" value="1"/>
</dbReference>
<dbReference type="Pfam" id="PF00989">
    <property type="entry name" value="PAS"/>
    <property type="match status" value="1"/>
</dbReference>
<dbReference type="Gene3D" id="3.30.450.20">
    <property type="entry name" value="PAS domain"/>
    <property type="match status" value="1"/>
</dbReference>
<feature type="compositionally biased region" description="Low complexity" evidence="1">
    <location>
        <begin position="11"/>
        <end position="20"/>
    </location>
</feature>
<dbReference type="EMBL" id="JBHSTI010000002">
    <property type="protein sequence ID" value="MFC6236378.1"/>
    <property type="molecule type" value="Genomic_DNA"/>
</dbReference>
<dbReference type="CDD" id="cd01949">
    <property type="entry name" value="GGDEF"/>
    <property type="match status" value="1"/>
</dbReference>
<protein>
    <submittedName>
        <fullName evidence="3">GGDEF domain-containing protein</fullName>
    </submittedName>
</protein>
<dbReference type="Gene3D" id="3.30.70.270">
    <property type="match status" value="1"/>
</dbReference>
<evidence type="ECO:0000256" key="1">
    <source>
        <dbReference type="SAM" id="MobiDB-lite"/>
    </source>
</evidence>
<dbReference type="InterPro" id="IPR013767">
    <property type="entry name" value="PAS_fold"/>
</dbReference>
<reference evidence="4" key="1">
    <citation type="journal article" date="2019" name="Int. J. Syst. Evol. Microbiol.">
        <title>The Global Catalogue of Microorganisms (GCM) 10K type strain sequencing project: providing services to taxonomists for standard genome sequencing and annotation.</title>
        <authorList>
            <consortium name="The Broad Institute Genomics Platform"/>
            <consortium name="The Broad Institute Genome Sequencing Center for Infectious Disease"/>
            <person name="Wu L."/>
            <person name="Ma J."/>
        </authorList>
    </citation>
    <scope>NUCLEOTIDE SEQUENCE [LARGE SCALE GENOMIC DNA]</scope>
    <source>
        <strain evidence="4">CGMCC 4.7317</strain>
    </source>
</reference>
<dbReference type="PANTHER" id="PTHR44757">
    <property type="entry name" value="DIGUANYLATE CYCLASE DGCP"/>
    <property type="match status" value="1"/>
</dbReference>
<feature type="region of interest" description="Disordered" evidence="1">
    <location>
        <begin position="1"/>
        <end position="27"/>
    </location>
</feature>
<feature type="domain" description="GGDEF" evidence="2">
    <location>
        <begin position="185"/>
        <end position="319"/>
    </location>
</feature>
<dbReference type="InterPro" id="IPR029787">
    <property type="entry name" value="Nucleotide_cyclase"/>
</dbReference>
<dbReference type="Proteomes" id="UP001596138">
    <property type="component" value="Unassembled WGS sequence"/>
</dbReference>
<dbReference type="PROSITE" id="PS50887">
    <property type="entry name" value="GGDEF"/>
    <property type="match status" value="1"/>
</dbReference>
<evidence type="ECO:0000313" key="4">
    <source>
        <dbReference type="Proteomes" id="UP001596138"/>
    </source>
</evidence>
<comment type="caution">
    <text evidence="3">The sequence shown here is derived from an EMBL/GenBank/DDBJ whole genome shotgun (WGS) entry which is preliminary data.</text>
</comment>
<evidence type="ECO:0000313" key="3">
    <source>
        <dbReference type="EMBL" id="MFC6236378.1"/>
    </source>
</evidence>
<dbReference type="InterPro" id="IPR035965">
    <property type="entry name" value="PAS-like_dom_sf"/>
</dbReference>
<name>A0ABW1SWX3_9ACTN</name>
<dbReference type="SUPFAM" id="SSF55785">
    <property type="entry name" value="PYP-like sensor domain (PAS domain)"/>
    <property type="match status" value="1"/>
</dbReference>
<keyword evidence="4" id="KW-1185">Reference proteome</keyword>
<dbReference type="NCBIfam" id="TIGR00254">
    <property type="entry name" value="GGDEF"/>
    <property type="match status" value="1"/>
</dbReference>
<dbReference type="PANTHER" id="PTHR44757:SF4">
    <property type="entry name" value="DIGUANYLATE CYCLASE DGCE-RELATED"/>
    <property type="match status" value="1"/>
</dbReference>
<evidence type="ECO:0000259" key="2">
    <source>
        <dbReference type="PROSITE" id="PS50887"/>
    </source>
</evidence>
<dbReference type="RefSeq" id="WP_386763424.1">
    <property type="nucleotide sequence ID" value="NZ_JBHSTI010000002.1"/>
</dbReference>
<feature type="region of interest" description="Disordered" evidence="1">
    <location>
        <begin position="317"/>
        <end position="352"/>
    </location>
</feature>
<dbReference type="InterPro" id="IPR052155">
    <property type="entry name" value="Biofilm_reg_signaling"/>
</dbReference>
<proteinExistence type="predicted"/>
<dbReference type="SUPFAM" id="SSF55073">
    <property type="entry name" value="Nucleotide cyclase"/>
    <property type="match status" value="1"/>
</dbReference>